<gene>
    <name evidence="2" type="ORF">AAF712_014964</name>
</gene>
<proteinExistence type="predicted"/>
<evidence type="ECO:0000313" key="3">
    <source>
        <dbReference type="Proteomes" id="UP001437256"/>
    </source>
</evidence>
<accession>A0ABR2ZAG9</accession>
<dbReference type="EMBL" id="JBBXMP010000326">
    <property type="protein sequence ID" value="KAL0058360.1"/>
    <property type="molecule type" value="Genomic_DNA"/>
</dbReference>
<feature type="region of interest" description="Disordered" evidence="1">
    <location>
        <begin position="182"/>
        <end position="205"/>
    </location>
</feature>
<evidence type="ECO:0000313" key="2">
    <source>
        <dbReference type="EMBL" id="KAL0058360.1"/>
    </source>
</evidence>
<evidence type="ECO:0000256" key="1">
    <source>
        <dbReference type="SAM" id="MobiDB-lite"/>
    </source>
</evidence>
<comment type="caution">
    <text evidence="2">The sequence shown here is derived from an EMBL/GenBank/DDBJ whole genome shotgun (WGS) entry which is preliminary data.</text>
</comment>
<protein>
    <recommendedName>
        <fullName evidence="4">DUF4216 domain-containing protein</fullName>
    </recommendedName>
</protein>
<name>A0ABR2ZAG9_9AGAR</name>
<evidence type="ECO:0008006" key="4">
    <source>
        <dbReference type="Google" id="ProtNLM"/>
    </source>
</evidence>
<reference evidence="2 3" key="1">
    <citation type="submission" date="2024-05" db="EMBL/GenBank/DDBJ databases">
        <title>A draft genome resource for the thread blight pathogen Marasmius tenuissimus strain MS-2.</title>
        <authorList>
            <person name="Yulfo-Soto G.E."/>
            <person name="Baruah I.K."/>
            <person name="Amoako-Attah I."/>
            <person name="Bukari Y."/>
            <person name="Meinhardt L.W."/>
            <person name="Bailey B.A."/>
            <person name="Cohen S.P."/>
        </authorList>
    </citation>
    <scope>NUCLEOTIDE SEQUENCE [LARGE SCALE GENOMIC DNA]</scope>
    <source>
        <strain evidence="2 3">MS-2</strain>
    </source>
</reference>
<sequence>MMLTGNPSDPHPYLYARVIVIYHANVLYLGEDPTYRRTWRIEFLFVHWLQFDESHQWGWKAKRLPHVHFLNAEDPESFGFVDPAQVIRASHMIPAFKQNTTLDLPSNSIIRVYEEYHENVYAIEDEDCFPDTDMFMKYRGGGIGHVKFHEFLRRLEEEATENDVPLLEYDENGDVVRAEEMVEDNMDEDEEDDDGEEETLEEMFS</sequence>
<keyword evidence="3" id="KW-1185">Reference proteome</keyword>
<organism evidence="2 3">
    <name type="scientific">Marasmius tenuissimus</name>
    <dbReference type="NCBI Taxonomy" id="585030"/>
    <lineage>
        <taxon>Eukaryota</taxon>
        <taxon>Fungi</taxon>
        <taxon>Dikarya</taxon>
        <taxon>Basidiomycota</taxon>
        <taxon>Agaricomycotina</taxon>
        <taxon>Agaricomycetes</taxon>
        <taxon>Agaricomycetidae</taxon>
        <taxon>Agaricales</taxon>
        <taxon>Marasmiineae</taxon>
        <taxon>Marasmiaceae</taxon>
        <taxon>Marasmius</taxon>
    </lineage>
</organism>
<dbReference type="Proteomes" id="UP001437256">
    <property type="component" value="Unassembled WGS sequence"/>
</dbReference>